<dbReference type="AlphaFoldDB" id="A0A2S5E9C5"/>
<dbReference type="SMART" id="SM00358">
    <property type="entry name" value="DSRM"/>
    <property type="match status" value="1"/>
</dbReference>
<dbReference type="CDD" id="cd10845">
    <property type="entry name" value="DSRM_RNAse_III_family"/>
    <property type="match status" value="1"/>
</dbReference>
<name>A0A2S5E9C5_9BACT</name>
<evidence type="ECO:0000313" key="4">
    <source>
        <dbReference type="Proteomes" id="UP000236950"/>
    </source>
</evidence>
<dbReference type="Proteomes" id="UP000236950">
    <property type="component" value="Unassembled WGS sequence"/>
</dbReference>
<dbReference type="Pfam" id="PF00035">
    <property type="entry name" value="dsrm"/>
    <property type="match status" value="1"/>
</dbReference>
<gene>
    <name evidence="3" type="ORF">AA81_12325</name>
</gene>
<dbReference type="SUPFAM" id="SSF54768">
    <property type="entry name" value="dsRNA-binding domain-like"/>
    <property type="match status" value="1"/>
</dbReference>
<evidence type="ECO:0000313" key="3">
    <source>
        <dbReference type="EMBL" id="POZ89776.1"/>
    </source>
</evidence>
<dbReference type="Gene3D" id="3.30.160.20">
    <property type="match status" value="1"/>
</dbReference>
<accession>A0A2S5E9C5</accession>
<dbReference type="GO" id="GO:0003723">
    <property type="term" value="F:RNA binding"/>
    <property type="evidence" value="ECO:0007669"/>
    <property type="project" value="UniProtKB-UniRule"/>
</dbReference>
<dbReference type="PROSITE" id="PS50137">
    <property type="entry name" value="DS_RBD"/>
    <property type="match status" value="1"/>
</dbReference>
<comment type="caution">
    <text evidence="3">The sequence shown here is derived from an EMBL/GenBank/DDBJ whole genome shotgun (WGS) entry which is preliminary data.</text>
</comment>
<keyword evidence="4" id="KW-1185">Reference proteome</keyword>
<sequence>KTKLQELTQEKTKKLPEYVLLSASGPSHMKRYKVAVKLDDEILGIGEGFSKKFAEQLAAKIACEKFLNSTGGNDDID</sequence>
<evidence type="ECO:0000256" key="1">
    <source>
        <dbReference type="PROSITE-ProRule" id="PRU00266"/>
    </source>
</evidence>
<proteinExistence type="predicted"/>
<organism evidence="3 4">
    <name type="scientific">Petrotoga halophila DSM 16923</name>
    <dbReference type="NCBI Taxonomy" id="1122953"/>
    <lineage>
        <taxon>Bacteria</taxon>
        <taxon>Thermotogati</taxon>
        <taxon>Thermotogota</taxon>
        <taxon>Thermotogae</taxon>
        <taxon>Petrotogales</taxon>
        <taxon>Petrotogaceae</taxon>
        <taxon>Petrotoga</taxon>
    </lineage>
</organism>
<dbReference type="EMBL" id="JALY01000260">
    <property type="protein sequence ID" value="POZ89776.1"/>
    <property type="molecule type" value="Genomic_DNA"/>
</dbReference>
<evidence type="ECO:0000259" key="2">
    <source>
        <dbReference type="PROSITE" id="PS50137"/>
    </source>
</evidence>
<feature type="domain" description="DRBM" evidence="2">
    <location>
        <begin position="1"/>
        <end position="68"/>
    </location>
</feature>
<dbReference type="RefSeq" id="WP_245863643.1">
    <property type="nucleotide sequence ID" value="NZ_JALY01000260.1"/>
</dbReference>
<dbReference type="InterPro" id="IPR014720">
    <property type="entry name" value="dsRBD_dom"/>
</dbReference>
<feature type="non-terminal residue" evidence="3">
    <location>
        <position position="1"/>
    </location>
</feature>
<keyword evidence="1" id="KW-0694">RNA-binding</keyword>
<reference evidence="3 4" key="1">
    <citation type="submission" date="2014-01" db="EMBL/GenBank/DDBJ databases">
        <title>Comparative genomics of Petrotoga.</title>
        <authorList>
            <person name="Chow K."/>
            <person name="Charchuk R."/>
            <person name="Nesbo C.L."/>
        </authorList>
    </citation>
    <scope>NUCLEOTIDE SEQUENCE [LARGE SCALE GENOMIC DNA]</scope>
    <source>
        <strain evidence="3 4">DSM 16923</strain>
    </source>
</reference>
<protein>
    <submittedName>
        <fullName evidence="3">Ribonuclease III</fullName>
    </submittedName>
</protein>